<proteinExistence type="predicted"/>
<dbReference type="Pfam" id="PF08681">
    <property type="entry name" value="TacA1"/>
    <property type="match status" value="1"/>
</dbReference>
<dbReference type="KEGG" id="ncb:C0V82_14740"/>
<evidence type="ECO:0000313" key="3">
    <source>
        <dbReference type="Proteomes" id="UP000234752"/>
    </source>
</evidence>
<accession>A0A2K9NDY7</accession>
<dbReference type="Proteomes" id="UP000234752">
    <property type="component" value="Chromosome eg_1"/>
</dbReference>
<dbReference type="RefSeq" id="WP_102112959.1">
    <property type="nucleotide sequence ID" value="NZ_BMGN01000005.1"/>
</dbReference>
<evidence type="ECO:0000256" key="1">
    <source>
        <dbReference type="ARBA" id="ARBA00022649"/>
    </source>
</evidence>
<dbReference type="OrthoDB" id="7569726at2"/>
<sequence length="104" mass="11475">MVRCLRACAEQFPDHSALSEFATDQSEGGGTILNRTGDFDDLGTGSDSANHQRDQRLELSLRDSQAFLEALLNPPPPNDRVRETVARYRRTMGNATITKTPSLP</sequence>
<dbReference type="Gene3D" id="1.20.890.30">
    <property type="entry name" value="VCA0319-like"/>
    <property type="match status" value="1"/>
</dbReference>
<dbReference type="EMBL" id="CP025611">
    <property type="protein sequence ID" value="AUN31353.1"/>
    <property type="molecule type" value="Genomic_DNA"/>
</dbReference>
<evidence type="ECO:0000313" key="2">
    <source>
        <dbReference type="EMBL" id="AUN31353.1"/>
    </source>
</evidence>
<organism evidence="2 3">
    <name type="scientific">Niveispirillum cyanobacteriorum</name>
    <dbReference type="NCBI Taxonomy" id="1612173"/>
    <lineage>
        <taxon>Bacteria</taxon>
        <taxon>Pseudomonadati</taxon>
        <taxon>Pseudomonadota</taxon>
        <taxon>Alphaproteobacteria</taxon>
        <taxon>Rhodospirillales</taxon>
        <taxon>Azospirillaceae</taxon>
        <taxon>Niveispirillum</taxon>
    </lineage>
</organism>
<reference evidence="2 3" key="1">
    <citation type="submission" date="2017-12" db="EMBL/GenBank/DDBJ databases">
        <title>Genomes of bacteria within cyanobacterial aggregates.</title>
        <authorList>
            <person name="Cai H."/>
        </authorList>
    </citation>
    <scope>NUCLEOTIDE SEQUENCE [LARGE SCALE GENOMIC DNA]</scope>
    <source>
        <strain evidence="2 3">TH16</strain>
    </source>
</reference>
<keyword evidence="1" id="KW-1277">Toxin-antitoxin system</keyword>
<dbReference type="AlphaFoldDB" id="A0A2K9NDY7"/>
<name>A0A2K9NDY7_9PROT</name>
<dbReference type="InterPro" id="IPR014795">
    <property type="entry name" value="TacA_1-like"/>
</dbReference>
<gene>
    <name evidence="2" type="ORF">C0V82_14740</name>
</gene>
<protein>
    <submittedName>
        <fullName evidence="2">Uncharacterized protein</fullName>
    </submittedName>
</protein>
<keyword evidence="3" id="KW-1185">Reference proteome</keyword>